<keyword evidence="6" id="KW-1185">Reference proteome</keyword>
<keyword evidence="2" id="KW-0238">DNA-binding</keyword>
<dbReference type="Gene3D" id="1.20.120.530">
    <property type="entry name" value="GntR ligand-binding domain-like"/>
    <property type="match status" value="1"/>
</dbReference>
<accession>A0A561E2Z2</accession>
<name>A0A561E2Z2_9MICO</name>
<comment type="caution">
    <text evidence="5">The sequence shown here is derived from an EMBL/GenBank/DDBJ whole genome shotgun (WGS) entry which is preliminary data.</text>
</comment>
<dbReference type="InterPro" id="IPR000524">
    <property type="entry name" value="Tscrpt_reg_HTH_GntR"/>
</dbReference>
<evidence type="ECO:0000313" key="6">
    <source>
        <dbReference type="Proteomes" id="UP000318297"/>
    </source>
</evidence>
<dbReference type="SMART" id="SM00345">
    <property type="entry name" value="HTH_GNTR"/>
    <property type="match status" value="1"/>
</dbReference>
<feature type="domain" description="HTH gntR-type" evidence="4">
    <location>
        <begin position="1"/>
        <end position="68"/>
    </location>
</feature>
<dbReference type="Pfam" id="PF07729">
    <property type="entry name" value="FCD"/>
    <property type="match status" value="1"/>
</dbReference>
<dbReference type="AlphaFoldDB" id="A0A561E2Z2"/>
<dbReference type="PRINTS" id="PR00035">
    <property type="entry name" value="HTHGNTR"/>
</dbReference>
<dbReference type="InterPro" id="IPR036390">
    <property type="entry name" value="WH_DNA-bd_sf"/>
</dbReference>
<dbReference type="SUPFAM" id="SSF48008">
    <property type="entry name" value="GntR ligand-binding domain-like"/>
    <property type="match status" value="1"/>
</dbReference>
<evidence type="ECO:0000256" key="2">
    <source>
        <dbReference type="ARBA" id="ARBA00023125"/>
    </source>
</evidence>
<dbReference type="GO" id="GO:0003677">
    <property type="term" value="F:DNA binding"/>
    <property type="evidence" value="ECO:0007669"/>
    <property type="project" value="UniProtKB-KW"/>
</dbReference>
<gene>
    <name evidence="5" type="ORF">BKA23_2305</name>
</gene>
<protein>
    <submittedName>
        <fullName evidence="5">GntR family transcriptional regulator</fullName>
    </submittedName>
</protein>
<dbReference type="Pfam" id="PF00392">
    <property type="entry name" value="GntR"/>
    <property type="match status" value="1"/>
</dbReference>
<evidence type="ECO:0000259" key="4">
    <source>
        <dbReference type="PROSITE" id="PS50949"/>
    </source>
</evidence>
<dbReference type="SMART" id="SM00895">
    <property type="entry name" value="FCD"/>
    <property type="match status" value="1"/>
</dbReference>
<dbReference type="EMBL" id="VIVQ01000002">
    <property type="protein sequence ID" value="TWE09960.1"/>
    <property type="molecule type" value="Genomic_DNA"/>
</dbReference>
<evidence type="ECO:0000313" key="5">
    <source>
        <dbReference type="EMBL" id="TWE09960.1"/>
    </source>
</evidence>
<sequence>MSASDTAYEHVKNAIFSGELATSTFITEGEVADEVGISRTPVREAFLRLQAEGMIELYPKKGALVIPATAQETREVFEARALIEQWAANQVWARRADAVPGLREQLDAMDAARRAGDAAAFSAADRAFHAVIVDLAGNSVIARQYAHLRDRQVVIVATNIRSGASRMAASCAQHRELLRLLESGTKAAFVAACGEHVSYAGNLAIAR</sequence>
<dbReference type="PROSITE" id="PS50949">
    <property type="entry name" value="HTH_GNTR"/>
    <property type="match status" value="1"/>
</dbReference>
<dbReference type="InterPro" id="IPR011711">
    <property type="entry name" value="GntR_C"/>
</dbReference>
<dbReference type="InterPro" id="IPR036388">
    <property type="entry name" value="WH-like_DNA-bd_sf"/>
</dbReference>
<proteinExistence type="predicted"/>
<dbReference type="Proteomes" id="UP000318297">
    <property type="component" value="Unassembled WGS sequence"/>
</dbReference>
<dbReference type="PANTHER" id="PTHR43537">
    <property type="entry name" value="TRANSCRIPTIONAL REGULATOR, GNTR FAMILY"/>
    <property type="match status" value="1"/>
</dbReference>
<dbReference type="PANTHER" id="PTHR43537:SF24">
    <property type="entry name" value="GLUCONATE OPERON TRANSCRIPTIONAL REPRESSOR"/>
    <property type="match status" value="1"/>
</dbReference>
<dbReference type="GO" id="GO:0003700">
    <property type="term" value="F:DNA-binding transcription factor activity"/>
    <property type="evidence" value="ECO:0007669"/>
    <property type="project" value="InterPro"/>
</dbReference>
<reference evidence="5 6" key="1">
    <citation type="submission" date="2019-06" db="EMBL/GenBank/DDBJ databases">
        <title>Sequencing the genomes of 1000 actinobacteria strains.</title>
        <authorList>
            <person name="Klenk H.-P."/>
        </authorList>
    </citation>
    <scope>NUCLEOTIDE SEQUENCE [LARGE SCALE GENOMIC DNA]</scope>
    <source>
        <strain evidence="5 6">DSM 19560</strain>
    </source>
</reference>
<dbReference type="OrthoDB" id="8680240at2"/>
<dbReference type="InterPro" id="IPR008920">
    <property type="entry name" value="TF_FadR/GntR_C"/>
</dbReference>
<dbReference type="RefSeq" id="WP_145228702.1">
    <property type="nucleotide sequence ID" value="NZ_VIVQ01000002.1"/>
</dbReference>
<dbReference type="SUPFAM" id="SSF46785">
    <property type="entry name" value="Winged helix' DNA-binding domain"/>
    <property type="match status" value="1"/>
</dbReference>
<keyword evidence="1" id="KW-0805">Transcription regulation</keyword>
<dbReference type="Gene3D" id="1.10.10.10">
    <property type="entry name" value="Winged helix-like DNA-binding domain superfamily/Winged helix DNA-binding domain"/>
    <property type="match status" value="1"/>
</dbReference>
<evidence type="ECO:0000256" key="1">
    <source>
        <dbReference type="ARBA" id="ARBA00023015"/>
    </source>
</evidence>
<evidence type="ECO:0000256" key="3">
    <source>
        <dbReference type="ARBA" id="ARBA00023163"/>
    </source>
</evidence>
<organism evidence="5 6">
    <name type="scientific">Rudaeicoccus suwonensis</name>
    <dbReference type="NCBI Taxonomy" id="657409"/>
    <lineage>
        <taxon>Bacteria</taxon>
        <taxon>Bacillati</taxon>
        <taxon>Actinomycetota</taxon>
        <taxon>Actinomycetes</taxon>
        <taxon>Micrococcales</taxon>
        <taxon>Dermacoccaceae</taxon>
        <taxon>Rudaeicoccus</taxon>
    </lineage>
</organism>
<keyword evidence="3" id="KW-0804">Transcription</keyword>